<reference evidence="4 5" key="1">
    <citation type="submission" date="2016-04" db="EMBL/GenBank/DDBJ databases">
        <title>Genome sequence of Methanobrevibacter cuticularis DSM 11139.</title>
        <authorList>
            <person name="Poehlein A."/>
            <person name="Seedorf H."/>
            <person name="Daniel R."/>
        </authorList>
    </citation>
    <scope>NUCLEOTIDE SEQUENCE [LARGE SCALE GENOMIC DNA]</scope>
    <source>
        <strain evidence="4 5">DSM 11139</strain>
    </source>
</reference>
<dbReference type="InterPro" id="IPR004451">
    <property type="entry name" value="MJ0586"/>
</dbReference>
<comment type="caution">
    <text evidence="4">The sequence shown here is derived from an EMBL/GenBank/DDBJ whole genome shotgun (WGS) entry which is preliminary data.</text>
</comment>
<dbReference type="STRING" id="47311.MBCUT_09810"/>
<dbReference type="AlphaFoldDB" id="A0A166E3P5"/>
<organism evidence="4 5">
    <name type="scientific">Methanobrevibacter cuticularis</name>
    <dbReference type="NCBI Taxonomy" id="47311"/>
    <lineage>
        <taxon>Archaea</taxon>
        <taxon>Methanobacteriati</taxon>
        <taxon>Methanobacteriota</taxon>
        <taxon>Methanomada group</taxon>
        <taxon>Methanobacteria</taxon>
        <taxon>Methanobacteriales</taxon>
        <taxon>Methanobacteriaceae</taxon>
        <taxon>Methanobrevibacter</taxon>
    </lineage>
</organism>
<dbReference type="PANTHER" id="PTHR10245:SF15">
    <property type="entry name" value="ENDOTHELIAL DIFFERENTIATION-RELATED FACTOR 1"/>
    <property type="match status" value="1"/>
</dbReference>
<keyword evidence="1" id="KW-0238">DNA-binding</keyword>
<dbReference type="PANTHER" id="PTHR10245">
    <property type="entry name" value="ENDOTHELIAL DIFFERENTIATION-RELATED FACTOR 1 MULTIPROTEIN BRIDGING FACTOR 1"/>
    <property type="match status" value="1"/>
</dbReference>
<dbReference type="PATRIC" id="fig|47311.3.peg.1083"/>
<dbReference type="Pfam" id="PF01381">
    <property type="entry name" value="HTH_3"/>
    <property type="match status" value="1"/>
</dbReference>
<name>A0A166E3P5_9EURY</name>
<evidence type="ECO:0000259" key="3">
    <source>
        <dbReference type="PROSITE" id="PS50943"/>
    </source>
</evidence>
<dbReference type="PROSITE" id="PS50943">
    <property type="entry name" value="HTH_CROC1"/>
    <property type="match status" value="1"/>
</dbReference>
<dbReference type="OrthoDB" id="11138at2157"/>
<dbReference type="InterPro" id="IPR010982">
    <property type="entry name" value="Lambda_DNA-bd_dom_sf"/>
</dbReference>
<accession>A0A166E3P5</accession>
<evidence type="ECO:0000256" key="2">
    <source>
        <dbReference type="SAM" id="MobiDB-lite"/>
    </source>
</evidence>
<keyword evidence="5" id="KW-1185">Reference proteome</keyword>
<dbReference type="GO" id="GO:0003677">
    <property type="term" value="F:DNA binding"/>
    <property type="evidence" value="ECO:0007669"/>
    <property type="project" value="UniProtKB-KW"/>
</dbReference>
<dbReference type="CDD" id="cd00093">
    <property type="entry name" value="HTH_XRE"/>
    <property type="match status" value="1"/>
</dbReference>
<dbReference type="EMBL" id="LWMW01000097">
    <property type="protein sequence ID" value="KZX16245.1"/>
    <property type="molecule type" value="Genomic_DNA"/>
</dbReference>
<evidence type="ECO:0000256" key="1">
    <source>
        <dbReference type="ARBA" id="ARBA00023125"/>
    </source>
</evidence>
<sequence length="160" mass="18351">MRCEICGKVVVDKPVRTKIDGSIMEVCQDCSKFGTIQKEPPKPKKPITNTNRPIRRQRPMYSADEPSEELIENYNSIIRQARESKGFSREELGEKIYEKVSVINRIESGKMVPDLKLAKKFEKALKIELIEKINDIDLENFKSNSSKVPTLGDIVKIKKK</sequence>
<feature type="region of interest" description="Disordered" evidence="2">
    <location>
        <begin position="35"/>
        <end position="65"/>
    </location>
</feature>
<evidence type="ECO:0000313" key="4">
    <source>
        <dbReference type="EMBL" id="KZX16245.1"/>
    </source>
</evidence>
<dbReference type="Gene3D" id="1.10.260.40">
    <property type="entry name" value="lambda repressor-like DNA-binding domains"/>
    <property type="match status" value="1"/>
</dbReference>
<proteinExistence type="predicted"/>
<protein>
    <submittedName>
        <fullName evidence="4">Transcription factor</fullName>
    </submittedName>
</protein>
<evidence type="ECO:0000313" key="5">
    <source>
        <dbReference type="Proteomes" id="UP000077275"/>
    </source>
</evidence>
<dbReference type="SUPFAM" id="SSF47413">
    <property type="entry name" value="lambda repressor-like DNA-binding domains"/>
    <property type="match status" value="1"/>
</dbReference>
<dbReference type="NCBIfam" id="TIGR00270">
    <property type="entry name" value="multiprotein bridging factor aMBF1"/>
    <property type="match status" value="1"/>
</dbReference>
<dbReference type="Proteomes" id="UP000077275">
    <property type="component" value="Unassembled WGS sequence"/>
</dbReference>
<dbReference type="InterPro" id="IPR001387">
    <property type="entry name" value="Cro/C1-type_HTH"/>
</dbReference>
<feature type="domain" description="HTH cro/C1-type" evidence="3">
    <location>
        <begin position="78"/>
        <end position="136"/>
    </location>
</feature>
<dbReference type="RefSeq" id="WP_067259577.1">
    <property type="nucleotide sequence ID" value="NZ_LWMW01000097.1"/>
</dbReference>
<dbReference type="SMART" id="SM00530">
    <property type="entry name" value="HTH_XRE"/>
    <property type="match status" value="1"/>
</dbReference>
<gene>
    <name evidence="4" type="ORF">MBCUT_09810</name>
</gene>